<evidence type="ECO:0000256" key="1">
    <source>
        <dbReference type="ARBA" id="ARBA00022630"/>
    </source>
</evidence>
<dbReference type="Gene3D" id="1.10.3140.10">
    <property type="entry name" value="4-hydroxybutyryl-coa dehydratase, domain 1"/>
    <property type="match status" value="1"/>
</dbReference>
<evidence type="ECO:0000259" key="7">
    <source>
        <dbReference type="Pfam" id="PF11794"/>
    </source>
</evidence>
<reference evidence="8 9" key="1">
    <citation type="journal article" date="2019" name="ACS Chem. Biol.">
        <title>Identification and Mobilization of a Cryptic Antibiotic Biosynthesis Gene Locus from a Human-Pathogenic Nocardia Isolate.</title>
        <authorList>
            <person name="Herisse M."/>
            <person name="Ishida K."/>
            <person name="Porter J.L."/>
            <person name="Howden B."/>
            <person name="Hertweck C."/>
            <person name="Stinear T.P."/>
            <person name="Pidot S.J."/>
        </authorList>
    </citation>
    <scope>NUCLEOTIDE SEQUENCE [LARGE SCALE GENOMIC DNA]</scope>
    <source>
        <strain evidence="8 9">AUSMDU00012715</strain>
    </source>
</reference>
<dbReference type="PANTHER" id="PTHR36117:SF3">
    <property type="entry name" value="4-HYDROXYPHENYLACETATE 3-MONOOXYGENASE-RELATED"/>
    <property type="match status" value="1"/>
</dbReference>
<proteinExistence type="inferred from homology"/>
<gene>
    <name evidence="8" type="ORF">F6W96_20825</name>
</gene>
<evidence type="ECO:0000256" key="4">
    <source>
        <dbReference type="ARBA" id="ARBA00061227"/>
    </source>
</evidence>
<dbReference type="InterPro" id="IPR036250">
    <property type="entry name" value="AcylCo_DH-like_C"/>
</dbReference>
<dbReference type="InterPro" id="IPR004925">
    <property type="entry name" value="HpaB/PvcC/4-BUDH"/>
</dbReference>
<evidence type="ECO:0000256" key="3">
    <source>
        <dbReference type="ARBA" id="ARBA00023002"/>
    </source>
</evidence>
<name>A0A6G9ZFD8_9NOCA</name>
<dbReference type="Gene3D" id="2.40.110.10">
    <property type="entry name" value="Butyryl-CoA Dehydrogenase, subunit A, domain 2"/>
    <property type="match status" value="1"/>
</dbReference>
<dbReference type="PIRSF" id="PIRSF500125">
    <property type="entry name" value="4_HPA_large"/>
    <property type="match status" value="1"/>
</dbReference>
<dbReference type="PIRSF" id="PIRSF000331">
    <property type="entry name" value="HpaA_HpaB"/>
    <property type="match status" value="1"/>
</dbReference>
<feature type="domain" description="HpaB/PvcC/4-BUDH C-terminal" evidence="6">
    <location>
        <begin position="272"/>
        <end position="472"/>
    </location>
</feature>
<feature type="binding site" evidence="5">
    <location>
        <position position="182"/>
    </location>
    <ligand>
        <name>FAD</name>
        <dbReference type="ChEBI" id="CHEBI:57692"/>
    </ligand>
</feature>
<dbReference type="Proteomes" id="UP000500953">
    <property type="component" value="Chromosome"/>
</dbReference>
<dbReference type="SUPFAM" id="SSF56645">
    <property type="entry name" value="Acyl-CoA dehydrogenase NM domain-like"/>
    <property type="match status" value="1"/>
</dbReference>
<organism evidence="8 9">
    <name type="scientific">Nocardia terpenica</name>
    <dbReference type="NCBI Taxonomy" id="455432"/>
    <lineage>
        <taxon>Bacteria</taxon>
        <taxon>Bacillati</taxon>
        <taxon>Actinomycetota</taxon>
        <taxon>Actinomycetes</taxon>
        <taxon>Mycobacteriales</taxon>
        <taxon>Nocardiaceae</taxon>
        <taxon>Nocardia</taxon>
    </lineage>
</organism>
<dbReference type="InterPro" id="IPR024719">
    <property type="entry name" value="HpaB/PvcC/4-BUDH_C"/>
</dbReference>
<accession>A0A6G9ZFD8</accession>
<evidence type="ECO:0000313" key="9">
    <source>
        <dbReference type="Proteomes" id="UP000500953"/>
    </source>
</evidence>
<dbReference type="InterPro" id="IPR009100">
    <property type="entry name" value="AcylCoA_DH/oxidase_NM_dom_sf"/>
</dbReference>
<keyword evidence="3" id="KW-0560">Oxidoreductase</keyword>
<dbReference type="PANTHER" id="PTHR36117">
    <property type="entry name" value="4-HYDROXYPHENYLACETATE 3-MONOOXYGENASE-RELATED"/>
    <property type="match status" value="1"/>
</dbReference>
<evidence type="ECO:0000256" key="5">
    <source>
        <dbReference type="PIRSR" id="PIRSR000331-2"/>
    </source>
</evidence>
<keyword evidence="2 5" id="KW-0274">FAD</keyword>
<dbReference type="SUPFAM" id="SSF47203">
    <property type="entry name" value="Acyl-CoA dehydrogenase C-terminal domain-like"/>
    <property type="match status" value="1"/>
</dbReference>
<dbReference type="GO" id="GO:0016705">
    <property type="term" value="F:oxidoreductase activity, acting on paired donors, with incorporation or reduction of molecular oxygen"/>
    <property type="evidence" value="ECO:0007669"/>
    <property type="project" value="UniProtKB-ARBA"/>
</dbReference>
<dbReference type="EMBL" id="CP046173">
    <property type="protein sequence ID" value="QIS24339.1"/>
    <property type="molecule type" value="Genomic_DNA"/>
</dbReference>
<evidence type="ECO:0000256" key="2">
    <source>
        <dbReference type="ARBA" id="ARBA00022827"/>
    </source>
</evidence>
<feature type="domain" description="HpaB/PvcC/4-BUDH N-terminal" evidence="7">
    <location>
        <begin position="2"/>
        <end position="265"/>
    </location>
</feature>
<dbReference type="GO" id="GO:0016627">
    <property type="term" value="F:oxidoreductase activity, acting on the CH-CH group of donors"/>
    <property type="evidence" value="ECO:0007669"/>
    <property type="project" value="InterPro"/>
</dbReference>
<dbReference type="FunFam" id="2.40.110.10:FF:000026">
    <property type="entry name" value="4-hydroxyphenylacetate 3-monooxygenase oxygenase component"/>
    <property type="match status" value="1"/>
</dbReference>
<dbReference type="AlphaFoldDB" id="A0A6G9ZFD8"/>
<dbReference type="GO" id="GO:0004497">
    <property type="term" value="F:monooxygenase activity"/>
    <property type="evidence" value="ECO:0007669"/>
    <property type="project" value="UniProtKB-ARBA"/>
</dbReference>
<dbReference type="FunFam" id="1.10.3140.10:FF:000001">
    <property type="entry name" value="4-hydroxyphenylacetate 3-monooxygenase oxygenase component"/>
    <property type="match status" value="1"/>
</dbReference>
<dbReference type="InterPro" id="IPR024677">
    <property type="entry name" value="HpaB/PvcC"/>
</dbReference>
<dbReference type="Pfam" id="PF11794">
    <property type="entry name" value="HpaB_N"/>
    <property type="match status" value="1"/>
</dbReference>
<dbReference type="InterPro" id="IPR024674">
    <property type="entry name" value="HpaB/PvcC/4-BUDH_N"/>
</dbReference>
<evidence type="ECO:0000313" key="8">
    <source>
        <dbReference type="EMBL" id="QIS24339.1"/>
    </source>
</evidence>
<dbReference type="Gene3D" id="1.20.140.10">
    <property type="entry name" value="Butyryl-CoA Dehydrogenase, subunit A, domain 3"/>
    <property type="match status" value="1"/>
</dbReference>
<keyword evidence="1" id="KW-0285">Flavoprotein</keyword>
<dbReference type="InterPro" id="IPR046373">
    <property type="entry name" value="Acyl-CoA_Oxase/DH_mid-dom_sf"/>
</dbReference>
<sequence length="503" mass="56324">MTGKEYLDSLRDDRQVYFRGERVGDVTTHPAFRNSARSIARLYDALHDPEAKGLRVPTDTGNGGFTHPFFRTPRSSADLLAARDAIVEWQRLGFGWVGRTPDYKASLLGTLSANAEFYGEFADNARYWYKHAQERLLYFNHATVHPPIDRHKPADEIADVCVHVERETDAGLVVSGAKVVATNSALTNANFVAHYGVPVKDQRFGLVFTVPMNTPGITLSCRSSYELTAAVMGSPFDYPLSSRFDENDAIMYFDKVLVPWENVFLYDAEAASMWAANSGFLERFSLHGCTRLAVKLDFIAGAALKAIELTGASQFRGVQAQIGELLSYSGLFWGLSNSMVHTPTEWVAGSVQPNVYSALAYRTAMGDAYPRIMGILQKVLGSALIYRTSHASDWANPELRPLLDRYLRGSDGTPSIERVKLMNLLWDAIGTEFAGRHELYELNYAGDYETVRMQTLLMYQQSGAAARLQDFAQQCMNDYDSHGWTRPDLINPDDITIQWTERR</sequence>
<protein>
    <submittedName>
        <fullName evidence="8">Pyoverdin chromophore biosynthetic protein pvcC</fullName>
    </submittedName>
</protein>
<evidence type="ECO:0000259" key="6">
    <source>
        <dbReference type="Pfam" id="PF03241"/>
    </source>
</evidence>
<comment type="similarity">
    <text evidence="4">Belongs to the FADH(2)-utilizing monooxygenase family.</text>
</comment>
<dbReference type="Pfam" id="PF03241">
    <property type="entry name" value="HpaB"/>
    <property type="match status" value="1"/>
</dbReference>